<evidence type="ECO:0000313" key="7">
    <source>
        <dbReference type="EMBL" id="KYC48154.1"/>
    </source>
</evidence>
<dbReference type="PROSITE" id="PS51257">
    <property type="entry name" value="PROKAR_LIPOPROTEIN"/>
    <property type="match status" value="1"/>
</dbReference>
<dbReference type="SUPFAM" id="SSF52096">
    <property type="entry name" value="ClpP/crotonase"/>
    <property type="match status" value="1"/>
</dbReference>
<dbReference type="InterPro" id="IPR002142">
    <property type="entry name" value="Peptidase_S49"/>
</dbReference>
<sequence length="332" mass="36869">MKSNKKFLFLIFTILFLITATIGCNVNLEDIGISSEKGGVTSSGEVDILKSKLSAYESQESMENKEIQKLKEEIERIKNQNIPINGNIAVVRVYGVLDQEDVLPITAELRKLAADQEIGGVVLWIDSPGGGVSAVTEIYDEVQRLNMRKPVVAYVGGVAASGGYYLAVACDKIIVKPDAILGSVGVIYVHEDLTEYLKMFGIKIEVIKTGEDKDLGAPWRPLSDDDRENIKQMINEDFDRFVYVVSKGRRLSIEEVLKYSDGNVWSGTQAVSYKLADRVGTLDTAIEELKVTSGLKNPKVLFLQIADDGSISNMSYEYMRYQYEPSISIQKK</sequence>
<keyword evidence="2 7" id="KW-0645">Protease</keyword>
<dbReference type="NCBIfam" id="TIGR00706">
    <property type="entry name" value="SppA_dom"/>
    <property type="match status" value="1"/>
</dbReference>
<evidence type="ECO:0000256" key="5">
    <source>
        <dbReference type="SAM" id="Coils"/>
    </source>
</evidence>
<dbReference type="GO" id="GO:0006508">
    <property type="term" value="P:proteolysis"/>
    <property type="evidence" value="ECO:0007669"/>
    <property type="project" value="UniProtKB-KW"/>
</dbReference>
<accession>A0A150IU29</accession>
<keyword evidence="3" id="KW-0378">Hydrolase</keyword>
<name>A0A150IU29_9EURY</name>
<gene>
    <name evidence="7" type="ORF">AMQ22_01891</name>
</gene>
<dbReference type="STRING" id="1705564.APG08_00598"/>
<evidence type="ECO:0000256" key="4">
    <source>
        <dbReference type="ARBA" id="ARBA00022825"/>
    </source>
</evidence>
<keyword evidence="4" id="KW-0720">Serine protease</keyword>
<evidence type="ECO:0000313" key="8">
    <source>
        <dbReference type="Proteomes" id="UP000075398"/>
    </source>
</evidence>
<feature type="coiled-coil region" evidence="5">
    <location>
        <begin position="53"/>
        <end position="80"/>
    </location>
</feature>
<dbReference type="Pfam" id="PF01343">
    <property type="entry name" value="Peptidase_S49"/>
    <property type="match status" value="1"/>
</dbReference>
<dbReference type="Gene3D" id="6.20.330.10">
    <property type="match status" value="1"/>
</dbReference>
<dbReference type="InterPro" id="IPR029045">
    <property type="entry name" value="ClpP/crotonase-like_dom_sf"/>
</dbReference>
<dbReference type="EMBL" id="LNGC01000136">
    <property type="protein sequence ID" value="KYC48154.1"/>
    <property type="molecule type" value="Genomic_DNA"/>
</dbReference>
<dbReference type="PANTHER" id="PTHR42987:SF4">
    <property type="entry name" value="PROTEASE SOHB-RELATED"/>
    <property type="match status" value="1"/>
</dbReference>
<dbReference type="CDD" id="cd07023">
    <property type="entry name" value="S49_Sppa_N_C"/>
    <property type="match status" value="1"/>
</dbReference>
<dbReference type="AlphaFoldDB" id="A0A150IU29"/>
<evidence type="ECO:0000259" key="6">
    <source>
        <dbReference type="Pfam" id="PF01343"/>
    </source>
</evidence>
<proteinExistence type="inferred from homology"/>
<feature type="domain" description="Peptidase S49" evidence="6">
    <location>
        <begin position="146"/>
        <end position="295"/>
    </location>
</feature>
<evidence type="ECO:0000256" key="1">
    <source>
        <dbReference type="ARBA" id="ARBA00008683"/>
    </source>
</evidence>
<evidence type="ECO:0000256" key="2">
    <source>
        <dbReference type="ARBA" id="ARBA00022670"/>
    </source>
</evidence>
<evidence type="ECO:0000256" key="3">
    <source>
        <dbReference type="ARBA" id="ARBA00022801"/>
    </source>
</evidence>
<dbReference type="Proteomes" id="UP000075398">
    <property type="component" value="Unassembled WGS sequence"/>
</dbReference>
<dbReference type="Gene3D" id="3.90.226.10">
    <property type="entry name" value="2-enoyl-CoA Hydratase, Chain A, domain 1"/>
    <property type="match status" value="1"/>
</dbReference>
<reference evidence="7 8" key="1">
    <citation type="journal article" date="2016" name="ISME J.">
        <title>Chasing the elusive Euryarchaeota class WSA2: genomes reveal a uniquely fastidious methyl-reducing methanogen.</title>
        <authorList>
            <person name="Nobu M.K."/>
            <person name="Narihiro T."/>
            <person name="Kuroda K."/>
            <person name="Mei R."/>
            <person name="Liu W.T."/>
        </authorList>
    </citation>
    <scope>NUCLEOTIDE SEQUENCE [LARGE SCALE GENOMIC DNA]</scope>
    <source>
        <strain evidence="7">U1lsi0528_Bin055</strain>
    </source>
</reference>
<comment type="similarity">
    <text evidence="1">Belongs to the peptidase S49 family.</text>
</comment>
<dbReference type="InterPro" id="IPR004635">
    <property type="entry name" value="Pept_S49_SppA"/>
</dbReference>
<dbReference type="InterPro" id="IPR047272">
    <property type="entry name" value="S49_SppA_C"/>
</dbReference>
<dbReference type="GO" id="GO:0008236">
    <property type="term" value="F:serine-type peptidase activity"/>
    <property type="evidence" value="ECO:0007669"/>
    <property type="project" value="UniProtKB-KW"/>
</dbReference>
<keyword evidence="5" id="KW-0175">Coiled coil</keyword>
<comment type="caution">
    <text evidence="7">The sequence shown here is derived from an EMBL/GenBank/DDBJ whole genome shotgun (WGS) entry which is preliminary data.</text>
</comment>
<protein>
    <submittedName>
        <fullName evidence="7">Protease 4</fullName>
    </submittedName>
</protein>
<dbReference type="PANTHER" id="PTHR42987">
    <property type="entry name" value="PEPTIDASE S49"/>
    <property type="match status" value="1"/>
</dbReference>
<organism evidence="7 8">
    <name type="scientific">Candidatus Methanofastidiosum methylothiophilum</name>
    <dbReference type="NCBI Taxonomy" id="1705564"/>
    <lineage>
        <taxon>Archaea</taxon>
        <taxon>Methanobacteriati</taxon>
        <taxon>Methanobacteriota</taxon>
        <taxon>Stenosarchaea group</taxon>
        <taxon>Candidatus Methanofastidiosia</taxon>
        <taxon>Candidatus Methanofastidiosales</taxon>
        <taxon>Candidatus Methanofastidiosaceae</taxon>
        <taxon>Candidatus Methanofastidiosum</taxon>
    </lineage>
</organism>